<evidence type="ECO:0000256" key="1">
    <source>
        <dbReference type="SAM" id="MobiDB-lite"/>
    </source>
</evidence>
<name>A0ABQ9FZU9_9NEOP</name>
<accession>A0ABQ9FZU9</accession>
<dbReference type="Proteomes" id="UP001159363">
    <property type="component" value="Chromosome 16"/>
</dbReference>
<evidence type="ECO:0000313" key="2">
    <source>
        <dbReference type="EMBL" id="KAJ8865755.1"/>
    </source>
</evidence>
<feature type="region of interest" description="Disordered" evidence="1">
    <location>
        <begin position="1"/>
        <end position="36"/>
    </location>
</feature>
<feature type="compositionally biased region" description="Polar residues" evidence="1">
    <location>
        <begin position="11"/>
        <end position="26"/>
    </location>
</feature>
<gene>
    <name evidence="2" type="ORF">PR048_033276</name>
</gene>
<feature type="region of interest" description="Disordered" evidence="1">
    <location>
        <begin position="150"/>
        <end position="169"/>
    </location>
</feature>
<protein>
    <submittedName>
        <fullName evidence="2">Uncharacterized protein</fullName>
    </submittedName>
</protein>
<sequence length="375" mass="41872">MDAPRPRAPITCSSLRKGSDSTSRQQPMGKRRRLELPVSRHTGHPVAYEDSAAPYRKHRIGEHTEPLYHTVFETSRRSLGQSSPFTVKADNQRAADISIFVHARTRPREVNKCKPWLTNEVDYSESQSILENKRSERRWPISALVAHLPASSPANSEPSHHFASTEPGIRGHGECMTPFPSSRYTFPLSHRRQVILAVCLLNAVEQGLWNQGSSISVPPALPIALGKLTWEGFGRRRNCPPPYFHLGGYFTSLLHEKSRVKQQRATPEEWKCEGTLQSASLRAARRNVAPSTRRRRADFINSSSIKDRGGWAVRPLASHQGEPCSTPGLGHPRIFARRNRAGRCRWSAGFLGDLPFTPPLHSSAAPSSPLVVKET</sequence>
<keyword evidence="3" id="KW-1185">Reference proteome</keyword>
<evidence type="ECO:0000313" key="3">
    <source>
        <dbReference type="Proteomes" id="UP001159363"/>
    </source>
</evidence>
<proteinExistence type="predicted"/>
<comment type="caution">
    <text evidence="2">The sequence shown here is derived from an EMBL/GenBank/DDBJ whole genome shotgun (WGS) entry which is preliminary data.</text>
</comment>
<organism evidence="2 3">
    <name type="scientific">Dryococelus australis</name>
    <dbReference type="NCBI Taxonomy" id="614101"/>
    <lineage>
        <taxon>Eukaryota</taxon>
        <taxon>Metazoa</taxon>
        <taxon>Ecdysozoa</taxon>
        <taxon>Arthropoda</taxon>
        <taxon>Hexapoda</taxon>
        <taxon>Insecta</taxon>
        <taxon>Pterygota</taxon>
        <taxon>Neoptera</taxon>
        <taxon>Polyneoptera</taxon>
        <taxon>Phasmatodea</taxon>
        <taxon>Verophasmatodea</taxon>
        <taxon>Anareolatae</taxon>
        <taxon>Phasmatidae</taxon>
        <taxon>Eurycanthinae</taxon>
        <taxon>Dryococelus</taxon>
    </lineage>
</organism>
<reference evidence="2 3" key="1">
    <citation type="submission" date="2023-02" db="EMBL/GenBank/DDBJ databases">
        <title>LHISI_Scaffold_Assembly.</title>
        <authorList>
            <person name="Stuart O.P."/>
            <person name="Cleave R."/>
            <person name="Magrath M.J.L."/>
            <person name="Mikheyev A.S."/>
        </authorList>
    </citation>
    <scope>NUCLEOTIDE SEQUENCE [LARGE SCALE GENOMIC DNA]</scope>
    <source>
        <strain evidence="2">Daus_M_001</strain>
        <tissue evidence="2">Leg muscle</tissue>
    </source>
</reference>
<dbReference type="EMBL" id="JARBHB010000017">
    <property type="protein sequence ID" value="KAJ8865755.1"/>
    <property type="molecule type" value="Genomic_DNA"/>
</dbReference>